<comment type="function">
    <text evidence="6">Destroys radicals which are normally produced within the cells and which are toxic to biological systems.</text>
</comment>
<comment type="catalytic activity">
    <reaction evidence="5 6">
        <text>2 superoxide + 2 H(+) = H2O2 + O2</text>
        <dbReference type="Rhea" id="RHEA:20696"/>
        <dbReference type="ChEBI" id="CHEBI:15378"/>
        <dbReference type="ChEBI" id="CHEBI:15379"/>
        <dbReference type="ChEBI" id="CHEBI:16240"/>
        <dbReference type="ChEBI" id="CHEBI:18421"/>
        <dbReference type="EC" id="1.15.1.1"/>
    </reaction>
</comment>
<evidence type="ECO:0000256" key="5">
    <source>
        <dbReference type="ARBA" id="ARBA00049204"/>
    </source>
</evidence>
<dbReference type="Proteomes" id="UP000199075">
    <property type="component" value="Unassembled WGS sequence"/>
</dbReference>
<protein>
    <recommendedName>
        <fullName evidence="2 6">Superoxide dismutase</fullName>
        <ecNumber evidence="2 6">1.15.1.1</ecNumber>
    </recommendedName>
</protein>
<keyword evidence="4 6" id="KW-0560">Oxidoreductase</keyword>
<name>A0A1H0GHG8_9GAMM</name>
<dbReference type="STRING" id="419597.SAMN04487957_103205"/>
<dbReference type="SUPFAM" id="SSF54719">
    <property type="entry name" value="Fe,Mn superoxide dismutase (SOD), C-terminal domain"/>
    <property type="match status" value="1"/>
</dbReference>
<evidence type="ECO:0000256" key="4">
    <source>
        <dbReference type="ARBA" id="ARBA00023002"/>
    </source>
</evidence>
<dbReference type="Pfam" id="PF02777">
    <property type="entry name" value="Sod_Fe_C"/>
    <property type="match status" value="1"/>
</dbReference>
<dbReference type="GO" id="GO:0004784">
    <property type="term" value="F:superoxide dismutase activity"/>
    <property type="evidence" value="ECO:0007669"/>
    <property type="project" value="UniProtKB-EC"/>
</dbReference>
<dbReference type="Gene3D" id="3.55.40.20">
    <property type="entry name" value="Iron/manganese superoxide dismutase, C-terminal domain"/>
    <property type="match status" value="1"/>
</dbReference>
<reference evidence="10" key="1">
    <citation type="submission" date="2016-10" db="EMBL/GenBank/DDBJ databases">
        <authorList>
            <person name="Varghese N."/>
            <person name="Submissions S."/>
        </authorList>
    </citation>
    <scope>NUCLEOTIDE SEQUENCE [LARGE SCALE GENOMIC DNA]</scope>
    <source>
        <strain evidence="10">CGMCC 1.6444</strain>
    </source>
</reference>
<dbReference type="EMBL" id="FNIV01000003">
    <property type="protein sequence ID" value="SDO06367.1"/>
    <property type="molecule type" value="Genomic_DNA"/>
</dbReference>
<evidence type="ECO:0000313" key="10">
    <source>
        <dbReference type="Proteomes" id="UP000199075"/>
    </source>
</evidence>
<evidence type="ECO:0000259" key="8">
    <source>
        <dbReference type="Pfam" id="PF02777"/>
    </source>
</evidence>
<keyword evidence="3 6" id="KW-0479">Metal-binding</keyword>
<evidence type="ECO:0000256" key="3">
    <source>
        <dbReference type="ARBA" id="ARBA00022723"/>
    </source>
</evidence>
<comment type="similarity">
    <text evidence="1 6">Belongs to the iron/manganese superoxide dismutase family.</text>
</comment>
<dbReference type="GO" id="GO:0046872">
    <property type="term" value="F:metal ion binding"/>
    <property type="evidence" value="ECO:0007669"/>
    <property type="project" value="UniProtKB-KW"/>
</dbReference>
<dbReference type="SUPFAM" id="SSF46609">
    <property type="entry name" value="Fe,Mn superoxide dismutase (SOD), N-terminal domain"/>
    <property type="match status" value="1"/>
</dbReference>
<evidence type="ECO:0000256" key="6">
    <source>
        <dbReference type="RuleBase" id="RU000414"/>
    </source>
</evidence>
<evidence type="ECO:0000313" key="9">
    <source>
        <dbReference type="EMBL" id="SDO06367.1"/>
    </source>
</evidence>
<evidence type="ECO:0000259" key="7">
    <source>
        <dbReference type="Pfam" id="PF00081"/>
    </source>
</evidence>
<dbReference type="AlphaFoldDB" id="A0A1H0GHG8"/>
<feature type="domain" description="Manganese/iron superoxide dismutase N-terminal" evidence="7">
    <location>
        <begin position="4"/>
        <end position="81"/>
    </location>
</feature>
<feature type="domain" description="Manganese/iron superoxide dismutase C-terminal" evidence="8">
    <location>
        <begin position="88"/>
        <end position="157"/>
    </location>
</feature>
<sequence length="193" mass="20335">MSLELPALPYDIKALEPYLSRETVRRRHGRLQRRCVARLAALAAGTPWADASPEAIARGAEGELAREAARAWALTFHWHSLAPRQGAPSEALEAAIVAAFGDPEGLYRALDDASAPLRGVGGWGWLVARGEGRELAVLATAEGELPLAPGVIPLLVHYVAPEAEEAAAGLAAFRALANWRFAAANLAGPALPA</sequence>
<dbReference type="EC" id="1.15.1.1" evidence="2 6"/>
<organism evidence="9 10">
    <name type="scientific">Halomonas shengliensis</name>
    <dbReference type="NCBI Taxonomy" id="419597"/>
    <lineage>
        <taxon>Bacteria</taxon>
        <taxon>Pseudomonadati</taxon>
        <taxon>Pseudomonadota</taxon>
        <taxon>Gammaproteobacteria</taxon>
        <taxon>Oceanospirillales</taxon>
        <taxon>Halomonadaceae</taxon>
        <taxon>Halomonas</taxon>
    </lineage>
</organism>
<keyword evidence="10" id="KW-1185">Reference proteome</keyword>
<dbReference type="PANTHER" id="PTHR42769:SF3">
    <property type="entry name" value="SUPEROXIDE DISMUTASE [FE] 2, CHLOROPLASTIC"/>
    <property type="match status" value="1"/>
</dbReference>
<accession>A0A1H0GHG8</accession>
<dbReference type="InterPro" id="IPR036314">
    <property type="entry name" value="SOD_C_sf"/>
</dbReference>
<evidence type="ECO:0000256" key="2">
    <source>
        <dbReference type="ARBA" id="ARBA00012682"/>
    </source>
</evidence>
<dbReference type="Pfam" id="PF00081">
    <property type="entry name" value="Sod_Fe_N"/>
    <property type="match status" value="1"/>
</dbReference>
<dbReference type="PANTHER" id="PTHR42769">
    <property type="entry name" value="SUPEROXIDE DISMUTASE"/>
    <property type="match status" value="1"/>
</dbReference>
<evidence type="ECO:0000256" key="1">
    <source>
        <dbReference type="ARBA" id="ARBA00008714"/>
    </source>
</evidence>
<gene>
    <name evidence="9" type="ORF">SAMN04487957_103205</name>
</gene>
<dbReference type="InterPro" id="IPR019832">
    <property type="entry name" value="Mn/Fe_SOD_C"/>
</dbReference>
<proteinExistence type="inferred from homology"/>
<dbReference type="RefSeq" id="WP_176760234.1">
    <property type="nucleotide sequence ID" value="NZ_FNIV01000003.1"/>
</dbReference>
<dbReference type="InterPro" id="IPR036324">
    <property type="entry name" value="Mn/Fe_SOD_N_sf"/>
</dbReference>
<dbReference type="InterPro" id="IPR019831">
    <property type="entry name" value="Mn/Fe_SOD_N"/>
</dbReference>